<dbReference type="InterPro" id="IPR008269">
    <property type="entry name" value="Lon_proteolytic"/>
</dbReference>
<keyword evidence="6" id="KW-1185">Reference proteome</keyword>
<keyword evidence="2" id="KW-0812">Transmembrane</keyword>
<evidence type="ECO:0000259" key="4">
    <source>
        <dbReference type="PROSITE" id="PS51786"/>
    </source>
</evidence>
<feature type="active site" evidence="1">
    <location>
        <position position="296"/>
    </location>
</feature>
<evidence type="ECO:0000313" key="6">
    <source>
        <dbReference type="Proteomes" id="UP000076563"/>
    </source>
</evidence>
<protein>
    <recommendedName>
        <fullName evidence="1">endopeptidase La</fullName>
        <ecNumber evidence="1">3.4.21.53</ecNumber>
    </recommendedName>
</protein>
<dbReference type="Pfam" id="PF05362">
    <property type="entry name" value="Lon_C"/>
    <property type="match status" value="1"/>
</dbReference>
<name>A0A163U0C1_9BACL</name>
<dbReference type="InterPro" id="IPR020568">
    <property type="entry name" value="Ribosomal_Su5_D2-typ_SF"/>
</dbReference>
<proteinExistence type="inferred from homology"/>
<dbReference type="AlphaFoldDB" id="A0A163U0C1"/>
<dbReference type="GO" id="GO:0005524">
    <property type="term" value="F:ATP binding"/>
    <property type="evidence" value="ECO:0007669"/>
    <property type="project" value="InterPro"/>
</dbReference>
<dbReference type="NCBIfam" id="NF041438">
    <property type="entry name" value="SepM_fam_S16"/>
    <property type="match status" value="1"/>
</dbReference>
<dbReference type="STRING" id="1007103.GCA_000213315_01158"/>
<feature type="transmembrane region" description="Helical" evidence="2">
    <location>
        <begin position="12"/>
        <end position="30"/>
    </location>
</feature>
<evidence type="ECO:0000256" key="2">
    <source>
        <dbReference type="SAM" id="Phobius"/>
    </source>
</evidence>
<keyword evidence="2" id="KW-1133">Transmembrane helix</keyword>
<dbReference type="InterPro" id="IPR036034">
    <property type="entry name" value="PDZ_sf"/>
</dbReference>
<dbReference type="SMART" id="SM00228">
    <property type="entry name" value="PDZ"/>
    <property type="match status" value="1"/>
</dbReference>
<evidence type="ECO:0000259" key="3">
    <source>
        <dbReference type="PROSITE" id="PS50106"/>
    </source>
</evidence>
<evidence type="ECO:0000256" key="1">
    <source>
        <dbReference type="PROSITE-ProRule" id="PRU01122"/>
    </source>
</evidence>
<dbReference type="GO" id="GO:0006508">
    <property type="term" value="P:proteolysis"/>
    <property type="evidence" value="ECO:0007669"/>
    <property type="project" value="UniProtKB-KW"/>
</dbReference>
<keyword evidence="2" id="KW-0472">Membrane</keyword>
<dbReference type="SUPFAM" id="SSF54211">
    <property type="entry name" value="Ribosomal protein S5 domain 2-like"/>
    <property type="match status" value="1"/>
</dbReference>
<dbReference type="GO" id="GO:0004252">
    <property type="term" value="F:serine-type endopeptidase activity"/>
    <property type="evidence" value="ECO:0007669"/>
    <property type="project" value="UniProtKB-UniRule"/>
</dbReference>
<organism evidence="5 6">
    <name type="scientific">Paenibacillus elgii</name>
    <dbReference type="NCBI Taxonomy" id="189691"/>
    <lineage>
        <taxon>Bacteria</taxon>
        <taxon>Bacillati</taxon>
        <taxon>Bacillota</taxon>
        <taxon>Bacilli</taxon>
        <taxon>Bacillales</taxon>
        <taxon>Paenibacillaceae</taxon>
        <taxon>Paenibacillus</taxon>
    </lineage>
</organism>
<feature type="domain" description="Lon proteolytic" evidence="4">
    <location>
        <begin position="244"/>
        <end position="357"/>
    </location>
</feature>
<dbReference type="PANTHER" id="PTHR10046">
    <property type="entry name" value="ATP DEPENDENT LON PROTEASE FAMILY MEMBER"/>
    <property type="match status" value="1"/>
</dbReference>
<accession>A0A163U0C1</accession>
<dbReference type="Gene3D" id="3.30.230.10">
    <property type="match status" value="1"/>
</dbReference>
<dbReference type="OrthoDB" id="2356897at2"/>
<dbReference type="EMBL" id="LQRA01000100">
    <property type="protein sequence ID" value="KZE72646.1"/>
    <property type="molecule type" value="Genomic_DNA"/>
</dbReference>
<dbReference type="Gene3D" id="2.30.42.10">
    <property type="match status" value="1"/>
</dbReference>
<feature type="active site" evidence="1">
    <location>
        <position position="251"/>
    </location>
</feature>
<dbReference type="InterPro" id="IPR001478">
    <property type="entry name" value="PDZ"/>
</dbReference>
<dbReference type="PROSITE" id="PS50106">
    <property type="entry name" value="PDZ"/>
    <property type="match status" value="1"/>
</dbReference>
<dbReference type="PROSITE" id="PS51786">
    <property type="entry name" value="LON_PROTEOLYTIC"/>
    <property type="match status" value="1"/>
</dbReference>
<dbReference type="eggNOG" id="COG3480">
    <property type="taxonomic scope" value="Bacteria"/>
</dbReference>
<keyword evidence="1" id="KW-0645">Protease</keyword>
<comment type="caution">
    <text evidence="5">The sequence shown here is derived from an EMBL/GenBank/DDBJ whole genome shotgun (WGS) entry which is preliminary data.</text>
</comment>
<keyword evidence="1" id="KW-0378">Hydrolase</keyword>
<gene>
    <name evidence="5" type="ORF">AV654_33305</name>
</gene>
<dbReference type="InterPro" id="IPR014721">
    <property type="entry name" value="Ribsml_uS5_D2-typ_fold_subgr"/>
</dbReference>
<dbReference type="Pfam" id="PF13180">
    <property type="entry name" value="PDZ_2"/>
    <property type="match status" value="1"/>
</dbReference>
<comment type="similarity">
    <text evidence="1">Belongs to the peptidase S16 family.</text>
</comment>
<sequence length="363" mass="39435">MGEARHMKRASRVVFSVFIAIALLYVVYFMPLPLYIFKPGTAEDIHPMVHVKQAAEEKGKFMLTTVQVADATVFGYLMSYVRPYEELRLKRDLLRNNETEAEYSQRQEVVMLTSQADAIQAVYNRLKIPYHISKDGVVIQQVYPNVPAHDVLQAGDTIVKIDDKPIQTMDEVRAGVTGKKAGESVSISYKRKGVIQTKDIALATLPADPSAQPAEASRVGLGVVLSELHSVKAESEEQQVAIQAGDIGGPSAGLMFSLEIYNQLTPGDITKGYKVAGTGEIDPEGHVGVIGGIQHKIVAADRAGAEIFFSPADYKAPTGQTIPNYSDAKKRADELGTKMTVVPVATMDEALDYLAKLPAKTGS</sequence>
<keyword evidence="1" id="KW-0720">Serine protease</keyword>
<dbReference type="SUPFAM" id="SSF50156">
    <property type="entry name" value="PDZ domain-like"/>
    <property type="match status" value="1"/>
</dbReference>
<reference evidence="6" key="1">
    <citation type="submission" date="2016-01" db="EMBL/GenBank/DDBJ databases">
        <title>Draft genome of Chromobacterium sp. F49.</title>
        <authorList>
            <person name="Hong K.W."/>
        </authorList>
    </citation>
    <scope>NUCLEOTIDE SEQUENCE [LARGE SCALE GENOMIC DNA]</scope>
    <source>
        <strain evidence="6">M63</strain>
    </source>
</reference>
<dbReference type="InterPro" id="IPR027065">
    <property type="entry name" value="Lon_Prtase"/>
</dbReference>
<dbReference type="GO" id="GO:0030163">
    <property type="term" value="P:protein catabolic process"/>
    <property type="evidence" value="ECO:0007669"/>
    <property type="project" value="InterPro"/>
</dbReference>
<dbReference type="GO" id="GO:0004176">
    <property type="term" value="F:ATP-dependent peptidase activity"/>
    <property type="evidence" value="ECO:0007669"/>
    <property type="project" value="UniProtKB-UniRule"/>
</dbReference>
<dbReference type="EC" id="3.4.21.53" evidence="1"/>
<dbReference type="Proteomes" id="UP000076563">
    <property type="component" value="Unassembled WGS sequence"/>
</dbReference>
<comment type="catalytic activity">
    <reaction evidence="1">
        <text>Hydrolysis of proteins in presence of ATP.</text>
        <dbReference type="EC" id="3.4.21.53"/>
    </reaction>
</comment>
<evidence type="ECO:0000313" key="5">
    <source>
        <dbReference type="EMBL" id="KZE72646.1"/>
    </source>
</evidence>
<feature type="domain" description="PDZ" evidence="3">
    <location>
        <begin position="136"/>
        <end position="193"/>
    </location>
</feature>